<dbReference type="InterPro" id="IPR036179">
    <property type="entry name" value="Ig-like_dom_sf"/>
</dbReference>
<feature type="non-terminal residue" evidence="6">
    <location>
        <position position="323"/>
    </location>
</feature>
<dbReference type="InterPro" id="IPR003597">
    <property type="entry name" value="Ig_C1-set"/>
</dbReference>
<feature type="domain" description="Ig-like" evidence="5">
    <location>
        <begin position="115"/>
        <end position="207"/>
    </location>
</feature>
<evidence type="ECO:0000259" key="5">
    <source>
        <dbReference type="PROSITE" id="PS50835"/>
    </source>
</evidence>
<dbReference type="Gene3D" id="2.60.40.10">
    <property type="entry name" value="Immunoglobulins"/>
    <property type="match status" value="3"/>
</dbReference>
<dbReference type="OrthoDB" id="6370831at2759"/>
<feature type="non-terminal residue" evidence="6">
    <location>
        <position position="1"/>
    </location>
</feature>
<dbReference type="SMART" id="SM00407">
    <property type="entry name" value="IGc1"/>
    <property type="match status" value="2"/>
</dbReference>
<dbReference type="EMBL" id="VXBD01000438">
    <property type="protein sequence ID" value="NXN06765.1"/>
    <property type="molecule type" value="Genomic_DNA"/>
</dbReference>
<evidence type="ECO:0000313" key="7">
    <source>
        <dbReference type="Proteomes" id="UP000557230"/>
    </source>
</evidence>
<accession>A0A7L1FZR6</accession>
<dbReference type="SMART" id="SM00406">
    <property type="entry name" value="IGv"/>
    <property type="match status" value="1"/>
</dbReference>
<dbReference type="PROSITE" id="PS50835">
    <property type="entry name" value="IG_LIKE"/>
    <property type="match status" value="3"/>
</dbReference>
<keyword evidence="3" id="KW-0325">Glycoprotein</keyword>
<feature type="domain" description="Ig-like" evidence="5">
    <location>
        <begin position="220"/>
        <end position="314"/>
    </location>
</feature>
<dbReference type="FunFam" id="2.60.40.10:FF:000295">
    <property type="entry name" value="Tyrosine-protein phosphatase non-receptor type substrate 1"/>
    <property type="match status" value="1"/>
</dbReference>
<evidence type="ECO:0000256" key="3">
    <source>
        <dbReference type="ARBA" id="ARBA00023180"/>
    </source>
</evidence>
<keyword evidence="7" id="KW-1185">Reference proteome</keyword>
<dbReference type="Pfam" id="PF07654">
    <property type="entry name" value="C1-set"/>
    <property type="match status" value="2"/>
</dbReference>
<dbReference type="InterPro" id="IPR003599">
    <property type="entry name" value="Ig_sub"/>
</dbReference>
<sequence length="323" mass="34992">SLRLQQPQEQLVLTAGQTITLSCTISGEGPPGPVEWLKDWGTENKTIYAQTSSSPRVTRVVNGSNVDFSIQIRDVHPEDAGTYYCVKFMRTVGHGGGLQVFQHGKGTVVSVHAKPTQPVVSGPGRRAGTGASVSFTCESGGFFPKDISVRWLKNQAPISAQQPRVRPGQTNSSYTMSSTVTLALVPQDVRSQLVCEVQHPTLPAPLRGTYQLREALRVAPSLRLLPGSSSVEVNKTLTLTCRVEGFYPRALALSWLEGGRELRVENTSRVVQTPQGLFQLSSLLEVQATEDRNGSAFTCRVVHDGQDPISSTVTLWVAVPGKE</sequence>
<dbReference type="PANTHER" id="PTHR19971">
    <property type="entry name" value="SIGNAL-REGULATORY PROTEIN BETA"/>
    <property type="match status" value="1"/>
</dbReference>
<dbReference type="SMART" id="SM00409">
    <property type="entry name" value="IG"/>
    <property type="match status" value="2"/>
</dbReference>
<organism evidence="6 7">
    <name type="scientific">Indicator maculatus</name>
    <name type="common">spotted honeyguide</name>
    <dbReference type="NCBI Taxonomy" id="545262"/>
    <lineage>
        <taxon>Eukaryota</taxon>
        <taxon>Metazoa</taxon>
        <taxon>Chordata</taxon>
        <taxon>Craniata</taxon>
        <taxon>Vertebrata</taxon>
        <taxon>Euteleostomi</taxon>
        <taxon>Archelosauria</taxon>
        <taxon>Archosauria</taxon>
        <taxon>Dinosauria</taxon>
        <taxon>Saurischia</taxon>
        <taxon>Theropoda</taxon>
        <taxon>Coelurosauria</taxon>
        <taxon>Aves</taxon>
        <taxon>Neognathae</taxon>
        <taxon>Neoaves</taxon>
        <taxon>Telluraves</taxon>
        <taxon>Coraciimorphae</taxon>
        <taxon>Piciformes</taxon>
        <taxon>Indicatoridae</taxon>
        <taxon>Indicator</taxon>
    </lineage>
</organism>
<dbReference type="InterPro" id="IPR007110">
    <property type="entry name" value="Ig-like_dom"/>
</dbReference>
<evidence type="ECO:0000256" key="1">
    <source>
        <dbReference type="ARBA" id="ARBA00022729"/>
    </source>
</evidence>
<proteinExistence type="predicted"/>
<evidence type="ECO:0000256" key="4">
    <source>
        <dbReference type="ARBA" id="ARBA00023319"/>
    </source>
</evidence>
<dbReference type="SUPFAM" id="SSF48726">
    <property type="entry name" value="Immunoglobulin"/>
    <property type="match status" value="3"/>
</dbReference>
<evidence type="ECO:0000313" key="6">
    <source>
        <dbReference type="EMBL" id="NXN06765.1"/>
    </source>
</evidence>
<comment type="caution">
    <text evidence="6">The sequence shown here is derived from an EMBL/GenBank/DDBJ whole genome shotgun (WGS) entry which is preliminary data.</text>
</comment>
<dbReference type="InterPro" id="IPR013106">
    <property type="entry name" value="Ig_V-set"/>
</dbReference>
<keyword evidence="1" id="KW-0732">Signal</keyword>
<evidence type="ECO:0000256" key="2">
    <source>
        <dbReference type="ARBA" id="ARBA00023157"/>
    </source>
</evidence>
<keyword evidence="4" id="KW-0393">Immunoglobulin domain</keyword>
<dbReference type="AlphaFoldDB" id="A0A7L1FZR6"/>
<dbReference type="PROSITE" id="PS00290">
    <property type="entry name" value="IG_MHC"/>
    <property type="match status" value="1"/>
</dbReference>
<dbReference type="InterPro" id="IPR003006">
    <property type="entry name" value="Ig/MHC_CS"/>
</dbReference>
<protein>
    <submittedName>
        <fullName evidence="6">SHPS1 phosphatase</fullName>
    </submittedName>
</protein>
<name>A0A7L1FZR6_9PICI</name>
<gene>
    <name evidence="6" type="primary">Sirpa</name>
    <name evidence="6" type="ORF">INDMAC_R02320</name>
</gene>
<dbReference type="InterPro" id="IPR051755">
    <property type="entry name" value="Ig-like_CS_Receptor"/>
</dbReference>
<reference evidence="6 7" key="1">
    <citation type="submission" date="2019-09" db="EMBL/GenBank/DDBJ databases">
        <title>Bird 10,000 Genomes (B10K) Project - Family phase.</title>
        <authorList>
            <person name="Zhang G."/>
        </authorList>
    </citation>
    <scope>NUCLEOTIDE SEQUENCE [LARGE SCALE GENOMIC DNA]</scope>
    <source>
        <strain evidence="6">B10K-DU-001-78</strain>
        <tissue evidence="6">Muscle</tissue>
    </source>
</reference>
<dbReference type="Pfam" id="PF07686">
    <property type="entry name" value="V-set"/>
    <property type="match status" value="1"/>
</dbReference>
<dbReference type="Proteomes" id="UP000557230">
    <property type="component" value="Unassembled WGS sequence"/>
</dbReference>
<dbReference type="InterPro" id="IPR013783">
    <property type="entry name" value="Ig-like_fold"/>
</dbReference>
<keyword evidence="2" id="KW-1015">Disulfide bond</keyword>
<feature type="domain" description="Ig-like" evidence="5">
    <location>
        <begin position="1"/>
        <end position="85"/>
    </location>
</feature>